<organism evidence="1 2">
    <name type="scientific">Caerostris darwini</name>
    <dbReference type="NCBI Taxonomy" id="1538125"/>
    <lineage>
        <taxon>Eukaryota</taxon>
        <taxon>Metazoa</taxon>
        <taxon>Ecdysozoa</taxon>
        <taxon>Arthropoda</taxon>
        <taxon>Chelicerata</taxon>
        <taxon>Arachnida</taxon>
        <taxon>Araneae</taxon>
        <taxon>Araneomorphae</taxon>
        <taxon>Entelegynae</taxon>
        <taxon>Araneoidea</taxon>
        <taxon>Araneidae</taxon>
        <taxon>Caerostris</taxon>
    </lineage>
</organism>
<protein>
    <submittedName>
        <fullName evidence="1">Uncharacterized protein</fullName>
    </submittedName>
</protein>
<gene>
    <name evidence="1" type="ORF">CDAR_253581</name>
</gene>
<name>A0AAV4Q5B7_9ARAC</name>
<keyword evidence="2" id="KW-1185">Reference proteome</keyword>
<proteinExistence type="predicted"/>
<dbReference type="AlphaFoldDB" id="A0AAV4Q5B7"/>
<evidence type="ECO:0000313" key="1">
    <source>
        <dbReference type="EMBL" id="GIY04225.1"/>
    </source>
</evidence>
<accession>A0AAV4Q5B7</accession>
<sequence>MDRRMYTSFNGSPLHRVPLQMGPLTTGTQGYLAQLRSSGFGVTGANKTPVLYTTEGPALIFWGTEKI</sequence>
<dbReference type="EMBL" id="BPLQ01003906">
    <property type="protein sequence ID" value="GIY04225.1"/>
    <property type="molecule type" value="Genomic_DNA"/>
</dbReference>
<dbReference type="Proteomes" id="UP001054837">
    <property type="component" value="Unassembled WGS sequence"/>
</dbReference>
<evidence type="ECO:0000313" key="2">
    <source>
        <dbReference type="Proteomes" id="UP001054837"/>
    </source>
</evidence>
<comment type="caution">
    <text evidence="1">The sequence shown here is derived from an EMBL/GenBank/DDBJ whole genome shotgun (WGS) entry which is preliminary data.</text>
</comment>
<reference evidence="1 2" key="1">
    <citation type="submission" date="2021-06" db="EMBL/GenBank/DDBJ databases">
        <title>Caerostris darwini draft genome.</title>
        <authorList>
            <person name="Kono N."/>
            <person name="Arakawa K."/>
        </authorList>
    </citation>
    <scope>NUCLEOTIDE SEQUENCE [LARGE SCALE GENOMIC DNA]</scope>
</reference>